<feature type="compositionally biased region" description="Polar residues" evidence="4">
    <location>
        <begin position="84"/>
        <end position="95"/>
    </location>
</feature>
<dbReference type="SMART" id="SM00906">
    <property type="entry name" value="Fungal_trans"/>
    <property type="match status" value="1"/>
</dbReference>
<evidence type="ECO:0000256" key="2">
    <source>
        <dbReference type="ARBA" id="ARBA00022723"/>
    </source>
</evidence>
<dbReference type="GO" id="GO:0008270">
    <property type="term" value="F:zinc ion binding"/>
    <property type="evidence" value="ECO:0007669"/>
    <property type="project" value="InterPro"/>
</dbReference>
<feature type="compositionally biased region" description="Low complexity" evidence="4">
    <location>
        <begin position="115"/>
        <end position="139"/>
    </location>
</feature>
<keyword evidence="3" id="KW-0539">Nucleus</keyword>
<evidence type="ECO:0000256" key="3">
    <source>
        <dbReference type="ARBA" id="ARBA00023242"/>
    </source>
</evidence>
<feature type="compositionally biased region" description="Basic and acidic residues" evidence="4">
    <location>
        <begin position="1"/>
        <end position="14"/>
    </location>
</feature>
<dbReference type="AlphaFoldDB" id="A0A8S0W1X1"/>
<feature type="region of interest" description="Disordered" evidence="4">
    <location>
        <begin position="1"/>
        <end position="23"/>
    </location>
</feature>
<feature type="domain" description="Zn(2)-C6 fungal-type" evidence="5">
    <location>
        <begin position="26"/>
        <end position="57"/>
    </location>
</feature>
<dbReference type="InterPro" id="IPR007219">
    <property type="entry name" value="XnlR_reg_dom"/>
</dbReference>
<dbReference type="GO" id="GO:0000981">
    <property type="term" value="F:DNA-binding transcription factor activity, RNA polymerase II-specific"/>
    <property type="evidence" value="ECO:0007669"/>
    <property type="project" value="InterPro"/>
</dbReference>
<feature type="region of interest" description="Disordered" evidence="4">
    <location>
        <begin position="68"/>
        <end position="95"/>
    </location>
</feature>
<dbReference type="InterPro" id="IPR036864">
    <property type="entry name" value="Zn2-C6_fun-type_DNA-bd_sf"/>
</dbReference>
<dbReference type="Pfam" id="PF04082">
    <property type="entry name" value="Fungal_trans"/>
    <property type="match status" value="1"/>
</dbReference>
<dbReference type="PROSITE" id="PS00463">
    <property type="entry name" value="ZN2_CY6_FUNGAL_1"/>
    <property type="match status" value="1"/>
</dbReference>
<dbReference type="OrthoDB" id="3364175at2759"/>
<protein>
    <recommendedName>
        <fullName evidence="5">Zn(2)-C6 fungal-type domain-containing protein</fullName>
    </recommendedName>
</protein>
<dbReference type="Gene3D" id="4.10.240.10">
    <property type="entry name" value="Zn(2)-C6 fungal-type DNA-binding domain"/>
    <property type="match status" value="1"/>
</dbReference>
<dbReference type="GO" id="GO:0006351">
    <property type="term" value="P:DNA-templated transcription"/>
    <property type="evidence" value="ECO:0007669"/>
    <property type="project" value="InterPro"/>
</dbReference>
<comment type="subcellular location">
    <subcellularLocation>
        <location evidence="1">Nucleus</location>
    </subcellularLocation>
</comment>
<feature type="compositionally biased region" description="Polar residues" evidence="4">
    <location>
        <begin position="140"/>
        <end position="177"/>
    </location>
</feature>
<gene>
    <name evidence="6" type="ORF">AAE3_LOCUS1216</name>
</gene>
<feature type="region of interest" description="Disordered" evidence="4">
    <location>
        <begin position="109"/>
        <end position="177"/>
    </location>
</feature>
<name>A0A8S0W1X1_CYCAE</name>
<keyword evidence="7" id="KW-1185">Reference proteome</keyword>
<sequence length="776" mass="86155">MDVDHPETPSEAGKKEKKTRRRMRLSCVECTKRRQKCDRNHPCSLCVSRGVAHLCRWENVPVARPIPGRPPTSAFQLQPHLQPDSPSSSGQDATVTDLTRRIATLEKELEAARKGTPSQYSSGTSSSGSPAVAFSSGAGTMSTPSTTDAGPSGSTSSLASPNTSLFEVPQQHSSAESLSSLNDYGVDSMRVDYPLQPPSLDTMLSFQIQDATYTTTSTLAQLSLAHHGEFIGRGGLICALHTISSKSRPRFLYAKSTDATTGCTAPVQKFSNIPFVSSVEELMSNLPPRPIVETLVDGFFAEVNWRYGIPEEWFSGALAQMYTALGESMHDSQINANWLTLLFAMIASAPESSYNDARRAYLTGDPWPSDDYFMCSMMGRRIAEDEYLNLPNMSFMVSAADGTVLGCLATPLLCSYLAERGRISEAWKLVGYAIRNAEAVGMHFDPEWKLWQMMSGDERLLRRRALWGLFIADKTYAYILGRTNVLRRATCAVALFPTENSDGSRNWFNAGQNAIVSLMELVAEGAQKVLLCVGATYPGCQNALDMDRKFEEWKRHLEAEYQPGYDLRSIGDLSPSEVRLIACQRYLLHTWYLNGRLKLFISSTTGQERLLQPPHLLRENMEKCLCLAFQVIRFQIATFHTIDHPHVDTIGPIYPGGCWLFEGCFSLFEASVALFTGLAQYPIQEKMLEAKSAIESAVDVFNAVVRREEGKRRETAARAIELLTTILHQHWSEAGQSFQATKIKDDPDDAEAMESTRARPAATHFVDSIHSQLHER</sequence>
<dbReference type="CDD" id="cd12148">
    <property type="entry name" value="fungal_TF_MHR"/>
    <property type="match status" value="1"/>
</dbReference>
<dbReference type="PROSITE" id="PS50048">
    <property type="entry name" value="ZN2_CY6_FUNGAL_2"/>
    <property type="match status" value="1"/>
</dbReference>
<evidence type="ECO:0000256" key="1">
    <source>
        <dbReference type="ARBA" id="ARBA00004123"/>
    </source>
</evidence>
<dbReference type="SMART" id="SM00066">
    <property type="entry name" value="GAL4"/>
    <property type="match status" value="1"/>
</dbReference>
<dbReference type="Proteomes" id="UP000467700">
    <property type="component" value="Unassembled WGS sequence"/>
</dbReference>
<evidence type="ECO:0000313" key="7">
    <source>
        <dbReference type="Proteomes" id="UP000467700"/>
    </source>
</evidence>
<dbReference type="GO" id="GO:0003677">
    <property type="term" value="F:DNA binding"/>
    <property type="evidence" value="ECO:0007669"/>
    <property type="project" value="InterPro"/>
</dbReference>
<dbReference type="PANTHER" id="PTHR31001:SF87">
    <property type="entry name" value="COL-21"/>
    <property type="match status" value="1"/>
</dbReference>
<proteinExistence type="predicted"/>
<evidence type="ECO:0000313" key="6">
    <source>
        <dbReference type="EMBL" id="CAA7259154.1"/>
    </source>
</evidence>
<dbReference type="InterPro" id="IPR001138">
    <property type="entry name" value="Zn2Cys6_DnaBD"/>
</dbReference>
<evidence type="ECO:0000259" key="5">
    <source>
        <dbReference type="PROSITE" id="PS50048"/>
    </source>
</evidence>
<dbReference type="SUPFAM" id="SSF57701">
    <property type="entry name" value="Zn2/Cys6 DNA-binding domain"/>
    <property type="match status" value="1"/>
</dbReference>
<organism evidence="6 7">
    <name type="scientific">Cyclocybe aegerita</name>
    <name type="common">Black poplar mushroom</name>
    <name type="synonym">Agrocybe aegerita</name>
    <dbReference type="NCBI Taxonomy" id="1973307"/>
    <lineage>
        <taxon>Eukaryota</taxon>
        <taxon>Fungi</taxon>
        <taxon>Dikarya</taxon>
        <taxon>Basidiomycota</taxon>
        <taxon>Agaricomycotina</taxon>
        <taxon>Agaricomycetes</taxon>
        <taxon>Agaricomycetidae</taxon>
        <taxon>Agaricales</taxon>
        <taxon>Agaricineae</taxon>
        <taxon>Bolbitiaceae</taxon>
        <taxon>Cyclocybe</taxon>
    </lineage>
</organism>
<dbReference type="EMBL" id="CACVBS010000013">
    <property type="protein sequence ID" value="CAA7259154.1"/>
    <property type="molecule type" value="Genomic_DNA"/>
</dbReference>
<comment type="caution">
    <text evidence="6">The sequence shown here is derived from an EMBL/GenBank/DDBJ whole genome shotgun (WGS) entry which is preliminary data.</text>
</comment>
<reference evidence="6 7" key="1">
    <citation type="submission" date="2020-01" db="EMBL/GenBank/DDBJ databases">
        <authorList>
            <person name="Gupta K D."/>
        </authorList>
    </citation>
    <scope>NUCLEOTIDE SEQUENCE [LARGE SCALE GENOMIC DNA]</scope>
</reference>
<dbReference type="Pfam" id="PF00172">
    <property type="entry name" value="Zn_clus"/>
    <property type="match status" value="1"/>
</dbReference>
<dbReference type="InterPro" id="IPR050613">
    <property type="entry name" value="Sec_Metabolite_Reg"/>
</dbReference>
<evidence type="ECO:0000256" key="4">
    <source>
        <dbReference type="SAM" id="MobiDB-lite"/>
    </source>
</evidence>
<accession>A0A8S0W1X1</accession>
<dbReference type="GO" id="GO:0005634">
    <property type="term" value="C:nucleus"/>
    <property type="evidence" value="ECO:0007669"/>
    <property type="project" value="UniProtKB-SubCell"/>
</dbReference>
<dbReference type="PANTHER" id="PTHR31001">
    <property type="entry name" value="UNCHARACTERIZED TRANSCRIPTIONAL REGULATORY PROTEIN"/>
    <property type="match status" value="1"/>
</dbReference>
<keyword evidence="2" id="KW-0479">Metal-binding</keyword>